<dbReference type="AlphaFoldDB" id="A0A9D2SK13"/>
<evidence type="ECO:0000313" key="1">
    <source>
        <dbReference type="EMBL" id="HJC09901.1"/>
    </source>
</evidence>
<comment type="caution">
    <text evidence="1">The sequence shown here is derived from an EMBL/GenBank/DDBJ whole genome shotgun (WGS) entry which is preliminary data.</text>
</comment>
<organism evidence="1 2">
    <name type="scientific">Candidatus Blautia merdigallinarum</name>
    <dbReference type="NCBI Taxonomy" id="2838495"/>
    <lineage>
        <taxon>Bacteria</taxon>
        <taxon>Bacillati</taxon>
        <taxon>Bacillota</taxon>
        <taxon>Clostridia</taxon>
        <taxon>Lachnospirales</taxon>
        <taxon>Lachnospiraceae</taxon>
        <taxon>Blautia</taxon>
    </lineage>
</organism>
<reference evidence="1" key="2">
    <citation type="submission" date="2021-04" db="EMBL/GenBank/DDBJ databases">
        <authorList>
            <person name="Gilroy R."/>
        </authorList>
    </citation>
    <scope>NUCLEOTIDE SEQUENCE</scope>
    <source>
        <strain evidence="1">ChiSxjej6B18-287</strain>
    </source>
</reference>
<evidence type="ECO:0000313" key="2">
    <source>
        <dbReference type="Proteomes" id="UP000823893"/>
    </source>
</evidence>
<dbReference type="Proteomes" id="UP000823893">
    <property type="component" value="Unassembled WGS sequence"/>
</dbReference>
<sequence>MRKHKQVLVLFVFMVLFVQNGVYLRGLQLSPGAGDREKAVSRDSEKDEDTSAIVSMTVKDTKLLWVKEKRGSSVFTDLSYSISDTGENPAERKIYGCREKTGFYRQEKYALPAGLRAPPEAETDQAAAKAA</sequence>
<proteinExistence type="predicted"/>
<reference evidence="1" key="1">
    <citation type="journal article" date="2021" name="PeerJ">
        <title>Extensive microbial diversity within the chicken gut microbiome revealed by metagenomics and culture.</title>
        <authorList>
            <person name="Gilroy R."/>
            <person name="Ravi A."/>
            <person name="Getino M."/>
            <person name="Pursley I."/>
            <person name="Horton D.L."/>
            <person name="Alikhan N.F."/>
            <person name="Baker D."/>
            <person name="Gharbi K."/>
            <person name="Hall N."/>
            <person name="Watson M."/>
            <person name="Adriaenssens E.M."/>
            <person name="Foster-Nyarko E."/>
            <person name="Jarju S."/>
            <person name="Secka A."/>
            <person name="Antonio M."/>
            <person name="Oren A."/>
            <person name="Chaudhuri R.R."/>
            <person name="La Ragione R."/>
            <person name="Hildebrand F."/>
            <person name="Pallen M.J."/>
        </authorList>
    </citation>
    <scope>NUCLEOTIDE SEQUENCE</scope>
    <source>
        <strain evidence="1">ChiSxjej6B18-287</strain>
    </source>
</reference>
<gene>
    <name evidence="1" type="ORF">H9935_03685</name>
</gene>
<dbReference type="EMBL" id="DWWV01000041">
    <property type="protein sequence ID" value="HJC09901.1"/>
    <property type="molecule type" value="Genomic_DNA"/>
</dbReference>
<protein>
    <submittedName>
        <fullName evidence="1">Uncharacterized protein</fullName>
    </submittedName>
</protein>
<accession>A0A9D2SK13</accession>
<name>A0A9D2SK13_9FIRM</name>